<dbReference type="InterPro" id="IPR011060">
    <property type="entry name" value="RibuloseP-bd_barrel"/>
</dbReference>
<dbReference type="InterPro" id="IPR044643">
    <property type="entry name" value="TrpF_fam"/>
</dbReference>
<proteinExistence type="inferred from homology"/>
<evidence type="ECO:0000256" key="5">
    <source>
        <dbReference type="ARBA" id="ARBA00022605"/>
    </source>
</evidence>
<comment type="catalytic activity">
    <reaction evidence="1 9">
        <text>N-(5-phospho-beta-D-ribosyl)anthranilate = 1-(2-carboxyphenylamino)-1-deoxy-D-ribulose 5-phosphate</text>
        <dbReference type="Rhea" id="RHEA:21540"/>
        <dbReference type="ChEBI" id="CHEBI:18277"/>
        <dbReference type="ChEBI" id="CHEBI:58613"/>
        <dbReference type="EC" id="5.3.1.24"/>
    </reaction>
</comment>
<keyword evidence="6 9" id="KW-0822">Tryptophan biosynthesis</keyword>
<dbReference type="GO" id="GO:0000162">
    <property type="term" value="P:L-tryptophan biosynthetic process"/>
    <property type="evidence" value="ECO:0007669"/>
    <property type="project" value="UniProtKB-UniRule"/>
</dbReference>
<evidence type="ECO:0000256" key="4">
    <source>
        <dbReference type="ARBA" id="ARBA00022272"/>
    </source>
</evidence>
<reference evidence="11 12" key="1">
    <citation type="submission" date="2016-04" db="EMBL/GenBank/DDBJ databases">
        <authorList>
            <consortium name="Pathogen Informatics"/>
        </authorList>
    </citation>
    <scope>NUCLEOTIDE SEQUENCE [LARGE SCALE GENOMIC DNA]</scope>
    <source>
        <strain evidence="11 12">H044680328</strain>
    </source>
</reference>
<dbReference type="RefSeq" id="WP_063492457.1">
    <property type="nucleotide sequence ID" value="NZ_CP016340.1"/>
</dbReference>
<dbReference type="Pfam" id="PF00697">
    <property type="entry name" value="PRAI"/>
    <property type="match status" value="1"/>
</dbReference>
<dbReference type="NCBIfam" id="NF002298">
    <property type="entry name" value="PRK01222.1-4"/>
    <property type="match status" value="1"/>
</dbReference>
<dbReference type="Gene3D" id="3.20.20.70">
    <property type="entry name" value="Aldolase class I"/>
    <property type="match status" value="1"/>
</dbReference>
<dbReference type="InterPro" id="IPR013785">
    <property type="entry name" value="Aldolase_TIM"/>
</dbReference>
<evidence type="ECO:0000313" key="11">
    <source>
        <dbReference type="EMBL" id="SAI74014.1"/>
    </source>
</evidence>
<dbReference type="PANTHER" id="PTHR42894:SF1">
    <property type="entry name" value="N-(5'-PHOSPHORIBOSYL)ANTHRANILATE ISOMERASE"/>
    <property type="match status" value="1"/>
</dbReference>
<evidence type="ECO:0000256" key="9">
    <source>
        <dbReference type="HAMAP-Rule" id="MF_00135"/>
    </source>
</evidence>
<dbReference type="OrthoDB" id="9796196at2"/>
<evidence type="ECO:0000313" key="12">
    <source>
        <dbReference type="Proteomes" id="UP000076825"/>
    </source>
</evidence>
<protein>
    <recommendedName>
        <fullName evidence="4 9">N-(5'-phosphoribosyl)anthranilate isomerase</fullName>
        <shortName evidence="9">PRAI</shortName>
        <ecNumber evidence="3 9">5.3.1.24</ecNumber>
    </recommendedName>
</protein>
<evidence type="ECO:0000256" key="7">
    <source>
        <dbReference type="ARBA" id="ARBA00023141"/>
    </source>
</evidence>
<evidence type="ECO:0000256" key="6">
    <source>
        <dbReference type="ARBA" id="ARBA00022822"/>
    </source>
</evidence>
<dbReference type="KEGG" id="btrm:SAMEA390648703942"/>
<keyword evidence="12" id="KW-1185">Reference proteome</keyword>
<dbReference type="eggNOG" id="COG0135">
    <property type="taxonomic scope" value="Bacteria"/>
</dbReference>
<keyword evidence="8 9" id="KW-0413">Isomerase</keyword>
<accession>A0A157LU46</accession>
<gene>
    <name evidence="9 11" type="primary">trpF</name>
    <name evidence="11" type="ORF">SAMEA3906487_03942</name>
</gene>
<organism evidence="11 12">
    <name type="scientific">Bordetella trematum</name>
    <dbReference type="NCBI Taxonomy" id="123899"/>
    <lineage>
        <taxon>Bacteria</taxon>
        <taxon>Pseudomonadati</taxon>
        <taxon>Pseudomonadota</taxon>
        <taxon>Betaproteobacteria</taxon>
        <taxon>Burkholderiales</taxon>
        <taxon>Alcaligenaceae</taxon>
        <taxon>Bordetella</taxon>
    </lineage>
</organism>
<dbReference type="NCBIfam" id="NF002299">
    <property type="entry name" value="PRK01222.1-6"/>
    <property type="match status" value="1"/>
</dbReference>
<name>A0A157LU46_9BORD</name>
<evidence type="ECO:0000256" key="2">
    <source>
        <dbReference type="ARBA" id="ARBA00004664"/>
    </source>
</evidence>
<dbReference type="Proteomes" id="UP000076825">
    <property type="component" value="Chromosome 1"/>
</dbReference>
<comment type="pathway">
    <text evidence="2 9">Amino-acid biosynthesis; L-tryptophan biosynthesis; L-tryptophan from chorismate: step 3/5.</text>
</comment>
<dbReference type="InterPro" id="IPR001240">
    <property type="entry name" value="PRAI_dom"/>
</dbReference>
<evidence type="ECO:0000256" key="1">
    <source>
        <dbReference type="ARBA" id="ARBA00001164"/>
    </source>
</evidence>
<dbReference type="EMBL" id="LT546645">
    <property type="protein sequence ID" value="SAI74014.1"/>
    <property type="molecule type" value="Genomic_DNA"/>
</dbReference>
<dbReference type="UniPathway" id="UPA00035">
    <property type="reaction ID" value="UER00042"/>
</dbReference>
<keyword evidence="7 9" id="KW-0057">Aromatic amino acid biosynthesis</keyword>
<dbReference type="AlphaFoldDB" id="A0A157LU46"/>
<evidence type="ECO:0000256" key="3">
    <source>
        <dbReference type="ARBA" id="ARBA00012572"/>
    </source>
</evidence>
<evidence type="ECO:0000259" key="10">
    <source>
        <dbReference type="Pfam" id="PF00697"/>
    </source>
</evidence>
<dbReference type="GO" id="GO:0004640">
    <property type="term" value="F:phosphoribosylanthranilate isomerase activity"/>
    <property type="evidence" value="ECO:0007669"/>
    <property type="project" value="UniProtKB-UniRule"/>
</dbReference>
<dbReference type="HAMAP" id="MF_00135">
    <property type="entry name" value="PRAI"/>
    <property type="match status" value="1"/>
</dbReference>
<dbReference type="STRING" id="123899.SAMEA3906487_03942"/>
<dbReference type="PANTHER" id="PTHR42894">
    <property type="entry name" value="N-(5'-PHOSPHORIBOSYL)ANTHRANILATE ISOMERASE"/>
    <property type="match status" value="1"/>
</dbReference>
<dbReference type="PATRIC" id="fig|123899.6.peg.3939"/>
<dbReference type="CDD" id="cd00405">
    <property type="entry name" value="PRAI"/>
    <property type="match status" value="1"/>
</dbReference>
<evidence type="ECO:0000256" key="8">
    <source>
        <dbReference type="ARBA" id="ARBA00023235"/>
    </source>
</evidence>
<dbReference type="EC" id="5.3.1.24" evidence="3 9"/>
<sequence>MAVRTRVKICGLTREADIDQAVQAGADAIGFVCFAGSKRYVDPARAAELRRRVPAFVSVVALFVNPTPQAVRQVQQDVAPDLLQFHGDESPSECRRYGQRYLRAFRVGAPGLDSATSLAAACADYDDAAGWLFDSYSAGFGGSGQGFDHRLLADVLRDPRARPLVLAGGLHADNLGGALAQVRPWAVDVSSGVESAPGLKDAAKLAAFFDGIKKFDHDLHI</sequence>
<keyword evidence="5 9" id="KW-0028">Amino-acid biosynthesis</keyword>
<dbReference type="SUPFAM" id="SSF51366">
    <property type="entry name" value="Ribulose-phoshate binding barrel"/>
    <property type="match status" value="1"/>
</dbReference>
<dbReference type="GeneID" id="56588838"/>
<comment type="similarity">
    <text evidence="9">Belongs to the TrpF family.</text>
</comment>
<feature type="domain" description="N-(5'phosphoribosyl) anthranilate isomerase (PRAI)" evidence="10">
    <location>
        <begin position="7"/>
        <end position="210"/>
    </location>
</feature>